<comment type="similarity">
    <text evidence="2">Belongs to the metallo-dependent hydrolases superfamily. Adenosine and AMP deaminases family.</text>
</comment>
<feature type="domain" description="Adenosine deaminase" evidence="11">
    <location>
        <begin position="7"/>
        <end position="330"/>
    </location>
</feature>
<accession>A0A644WVX9</accession>
<dbReference type="PANTHER" id="PTHR11409">
    <property type="entry name" value="ADENOSINE DEAMINASE"/>
    <property type="match status" value="1"/>
</dbReference>
<keyword evidence="6" id="KW-0862">Zinc</keyword>
<dbReference type="InterPro" id="IPR001365">
    <property type="entry name" value="A_deaminase_dom"/>
</dbReference>
<dbReference type="CDD" id="cd01320">
    <property type="entry name" value="ADA"/>
    <property type="match status" value="1"/>
</dbReference>
<sequence>MDISNLPKIELHCHLDGSLRVETVIELAKRENIKLDSYEYDYVKNLLVVSEKCNSLDEYLKKFDLPNEVLQTKENLKRAAYELLEDAAKENVKYIEVRFAPVLHTKKGLALEEIIESVINGIKEAEKDYEIKGNVIISCMRSLEISHIYDSIKAGKKYLGRGVVAIDLAASEKEDFVYEYIDSMKFAKELGFRITVHAGETGFGKNVRDAINFLGAERIGHGVYIYNDKDAYNLVKEMGVTLEMCPKSNIDTKAVKTYVEHPIYKYHKDDIKVSLSTDNRTVSNVNLTEETEKLIETFNVNIDEYKEIYINSINAAFCDDETKKLLMKTIP</sequence>
<dbReference type="SUPFAM" id="SSF51556">
    <property type="entry name" value="Metallo-dependent hydrolases"/>
    <property type="match status" value="1"/>
</dbReference>
<keyword evidence="5 12" id="KW-0378">Hydrolase</keyword>
<evidence type="ECO:0000256" key="4">
    <source>
        <dbReference type="ARBA" id="ARBA00022723"/>
    </source>
</evidence>
<dbReference type="NCBIfam" id="TIGR01430">
    <property type="entry name" value="aden_deam"/>
    <property type="match status" value="1"/>
</dbReference>
<dbReference type="GO" id="GO:0043103">
    <property type="term" value="P:hypoxanthine salvage"/>
    <property type="evidence" value="ECO:0007669"/>
    <property type="project" value="TreeGrafter"/>
</dbReference>
<dbReference type="GO" id="GO:0009168">
    <property type="term" value="P:purine ribonucleoside monophosphate biosynthetic process"/>
    <property type="evidence" value="ECO:0007669"/>
    <property type="project" value="InterPro"/>
</dbReference>
<dbReference type="PANTHER" id="PTHR11409:SF43">
    <property type="entry name" value="ADENOSINE DEAMINASE"/>
    <property type="match status" value="1"/>
</dbReference>
<keyword evidence="7" id="KW-0546">Nucleotide metabolism</keyword>
<dbReference type="GO" id="GO:0006154">
    <property type="term" value="P:adenosine catabolic process"/>
    <property type="evidence" value="ECO:0007669"/>
    <property type="project" value="TreeGrafter"/>
</dbReference>
<dbReference type="GO" id="GO:0009117">
    <property type="term" value="P:nucleotide metabolic process"/>
    <property type="evidence" value="ECO:0007669"/>
    <property type="project" value="UniProtKB-KW"/>
</dbReference>
<evidence type="ECO:0000259" key="11">
    <source>
        <dbReference type="Pfam" id="PF00962"/>
    </source>
</evidence>
<dbReference type="Gene3D" id="3.20.20.140">
    <property type="entry name" value="Metal-dependent hydrolases"/>
    <property type="match status" value="1"/>
</dbReference>
<dbReference type="Pfam" id="PF00962">
    <property type="entry name" value="A_deaminase"/>
    <property type="match status" value="1"/>
</dbReference>
<evidence type="ECO:0000256" key="1">
    <source>
        <dbReference type="ARBA" id="ARBA00001947"/>
    </source>
</evidence>
<evidence type="ECO:0000256" key="2">
    <source>
        <dbReference type="ARBA" id="ARBA00006676"/>
    </source>
</evidence>
<dbReference type="HAMAP" id="MF_00540">
    <property type="entry name" value="A_deaminase"/>
    <property type="match status" value="1"/>
</dbReference>
<evidence type="ECO:0000256" key="3">
    <source>
        <dbReference type="ARBA" id="ARBA00012784"/>
    </source>
</evidence>
<evidence type="ECO:0000256" key="6">
    <source>
        <dbReference type="ARBA" id="ARBA00022833"/>
    </source>
</evidence>
<dbReference type="GO" id="GO:0046872">
    <property type="term" value="F:metal ion binding"/>
    <property type="evidence" value="ECO:0007669"/>
    <property type="project" value="UniProtKB-KW"/>
</dbReference>
<dbReference type="EMBL" id="VSSQ01001210">
    <property type="protein sequence ID" value="MPM06223.1"/>
    <property type="molecule type" value="Genomic_DNA"/>
</dbReference>
<dbReference type="GO" id="GO:0005829">
    <property type="term" value="C:cytosol"/>
    <property type="evidence" value="ECO:0007669"/>
    <property type="project" value="TreeGrafter"/>
</dbReference>
<keyword evidence="4" id="KW-0479">Metal-binding</keyword>
<dbReference type="InterPro" id="IPR032466">
    <property type="entry name" value="Metal_Hydrolase"/>
</dbReference>
<evidence type="ECO:0000256" key="9">
    <source>
        <dbReference type="ARBA" id="ARBA00047989"/>
    </source>
</evidence>
<dbReference type="GO" id="GO:0046103">
    <property type="term" value="P:inosine biosynthetic process"/>
    <property type="evidence" value="ECO:0007669"/>
    <property type="project" value="TreeGrafter"/>
</dbReference>
<dbReference type="GO" id="GO:0046936">
    <property type="term" value="F:2'-deoxyadenosine deaminase activity"/>
    <property type="evidence" value="ECO:0007669"/>
    <property type="project" value="RHEA"/>
</dbReference>
<evidence type="ECO:0000313" key="12">
    <source>
        <dbReference type="EMBL" id="MPM06223.1"/>
    </source>
</evidence>
<dbReference type="AlphaFoldDB" id="A0A644WVX9"/>
<evidence type="ECO:0000256" key="5">
    <source>
        <dbReference type="ARBA" id="ARBA00022801"/>
    </source>
</evidence>
<protein>
    <recommendedName>
        <fullName evidence="3">adenosine deaminase</fullName>
        <ecNumber evidence="3">3.5.4.4</ecNumber>
    </recommendedName>
    <alternativeName>
        <fullName evidence="8">Adenosine aminohydrolase</fullName>
    </alternativeName>
</protein>
<evidence type="ECO:0000256" key="7">
    <source>
        <dbReference type="ARBA" id="ARBA00023080"/>
    </source>
</evidence>
<comment type="caution">
    <text evidence="12">The sequence shown here is derived from an EMBL/GenBank/DDBJ whole genome shotgun (WGS) entry which is preliminary data.</text>
</comment>
<dbReference type="InterPro" id="IPR028893">
    <property type="entry name" value="A_deaminase"/>
</dbReference>
<evidence type="ECO:0000256" key="10">
    <source>
        <dbReference type="ARBA" id="ARBA00049213"/>
    </source>
</evidence>
<dbReference type="InterPro" id="IPR006330">
    <property type="entry name" value="Ado/ade_deaminase"/>
</dbReference>
<evidence type="ECO:0000256" key="8">
    <source>
        <dbReference type="ARBA" id="ARBA00031852"/>
    </source>
</evidence>
<comment type="cofactor">
    <cofactor evidence="1">
        <name>Zn(2+)</name>
        <dbReference type="ChEBI" id="CHEBI:29105"/>
    </cofactor>
</comment>
<organism evidence="12">
    <name type="scientific">bioreactor metagenome</name>
    <dbReference type="NCBI Taxonomy" id="1076179"/>
    <lineage>
        <taxon>unclassified sequences</taxon>
        <taxon>metagenomes</taxon>
        <taxon>ecological metagenomes</taxon>
    </lineage>
</organism>
<dbReference type="EC" id="3.5.4.4" evidence="3"/>
<gene>
    <name evidence="12" type="primary">add_3</name>
    <name evidence="12" type="ORF">SDC9_52519</name>
</gene>
<proteinExistence type="inferred from homology"/>
<name>A0A644WVX9_9ZZZZ</name>
<reference evidence="12" key="1">
    <citation type="submission" date="2019-08" db="EMBL/GenBank/DDBJ databases">
        <authorList>
            <person name="Kucharzyk K."/>
            <person name="Murdoch R.W."/>
            <person name="Higgins S."/>
            <person name="Loffler F."/>
        </authorList>
    </citation>
    <scope>NUCLEOTIDE SEQUENCE</scope>
</reference>
<comment type="catalytic activity">
    <reaction evidence="9">
        <text>adenosine + H2O + H(+) = inosine + NH4(+)</text>
        <dbReference type="Rhea" id="RHEA:24408"/>
        <dbReference type="ChEBI" id="CHEBI:15377"/>
        <dbReference type="ChEBI" id="CHEBI:15378"/>
        <dbReference type="ChEBI" id="CHEBI:16335"/>
        <dbReference type="ChEBI" id="CHEBI:17596"/>
        <dbReference type="ChEBI" id="CHEBI:28938"/>
        <dbReference type="EC" id="3.5.4.4"/>
    </reaction>
    <physiologicalReaction direction="left-to-right" evidence="9">
        <dbReference type="Rhea" id="RHEA:24409"/>
    </physiologicalReaction>
</comment>
<dbReference type="GO" id="GO:0004000">
    <property type="term" value="F:adenosine deaminase activity"/>
    <property type="evidence" value="ECO:0007669"/>
    <property type="project" value="InterPro"/>
</dbReference>
<comment type="catalytic activity">
    <reaction evidence="10">
        <text>2'-deoxyadenosine + H2O + H(+) = 2'-deoxyinosine + NH4(+)</text>
        <dbReference type="Rhea" id="RHEA:28190"/>
        <dbReference type="ChEBI" id="CHEBI:15377"/>
        <dbReference type="ChEBI" id="CHEBI:15378"/>
        <dbReference type="ChEBI" id="CHEBI:17256"/>
        <dbReference type="ChEBI" id="CHEBI:28938"/>
        <dbReference type="ChEBI" id="CHEBI:28997"/>
        <dbReference type="EC" id="3.5.4.4"/>
    </reaction>
    <physiologicalReaction direction="left-to-right" evidence="10">
        <dbReference type="Rhea" id="RHEA:28191"/>
    </physiologicalReaction>
</comment>